<feature type="domain" description="MIB/HERC2" evidence="4">
    <location>
        <begin position="281"/>
        <end position="355"/>
    </location>
</feature>
<accession>A0A8W8IEJ8</accession>
<dbReference type="Gene3D" id="3.40.50.410">
    <property type="entry name" value="von Willebrand factor, type A domain"/>
    <property type="match status" value="1"/>
</dbReference>
<protein>
    <recommendedName>
        <fullName evidence="7">E3 ubiquitin-protein ligase HERC2</fullName>
    </recommendedName>
</protein>
<name>A0A8W8IEJ8_MAGGI</name>
<evidence type="ECO:0000313" key="5">
    <source>
        <dbReference type="EnsemblMetazoa" id="G13568.2:cds"/>
    </source>
</evidence>
<dbReference type="GO" id="GO:0005737">
    <property type="term" value="C:cytoplasm"/>
    <property type="evidence" value="ECO:0007669"/>
    <property type="project" value="TreeGrafter"/>
</dbReference>
<dbReference type="PROSITE" id="PS50918">
    <property type="entry name" value="WWE"/>
    <property type="match status" value="1"/>
</dbReference>
<evidence type="ECO:0008006" key="7">
    <source>
        <dbReference type="Google" id="ProtNLM"/>
    </source>
</evidence>
<feature type="domain" description="WWE" evidence="3">
    <location>
        <begin position="499"/>
        <end position="579"/>
    </location>
</feature>
<evidence type="ECO:0000259" key="4">
    <source>
        <dbReference type="PROSITE" id="PS51416"/>
    </source>
</evidence>
<dbReference type="InterPro" id="IPR036465">
    <property type="entry name" value="vWFA_dom_sf"/>
</dbReference>
<dbReference type="PANTHER" id="PTHR24202">
    <property type="entry name" value="E3 UBIQUITIN-PROTEIN LIGASE MIB2"/>
    <property type="match status" value="1"/>
</dbReference>
<dbReference type="InterPro" id="IPR002035">
    <property type="entry name" value="VWF_A"/>
</dbReference>
<evidence type="ECO:0000256" key="1">
    <source>
        <dbReference type="SAM" id="MobiDB-lite"/>
    </source>
</evidence>
<keyword evidence="6" id="KW-1185">Reference proteome</keyword>
<dbReference type="SUPFAM" id="SSF159034">
    <property type="entry name" value="Mib/herc2 domain-like"/>
    <property type="match status" value="2"/>
</dbReference>
<dbReference type="AlphaFoldDB" id="A0A8W8IEJ8"/>
<dbReference type="GO" id="GO:0046872">
    <property type="term" value="F:metal ion binding"/>
    <property type="evidence" value="ECO:0007669"/>
    <property type="project" value="InterPro"/>
</dbReference>
<sequence>MCILAYRELRHQHGKGPCNVFILDTSSSLGELGFKQMKDVFTSAIEEYAKHPEIDENVAVIVCGKETKFLRYFSNHYEDIKYCLDEVDLGGPSPLSAAFYLSNGCLMNGASRSYTVGEFNIQQRIILISGGRPTDFTSIGSKDNLTVKTNEVFKNHLQELTREIGKVHPIFCIPVGINPDLTMLEFICYQSRGGKIVHFHQARQFAKYSQNMKIASRLSYTLMNDGNDRERVMTSLVCTFPDEEFSEMDQDDIYEICSKKSLYAPVDHMKEKHLVGPDVLEERNPLMPPLGSRVKRGRDWIWNDQDGYGPGTVIIHCTDVGWLGVEWDTGLMYNYRYGTTFSEENVYDVQVCNEPRILGNKSISSGCEVKRGPDWEWDDQDGGAGSIGCVVVVLVNVVMVRWQSGIKGQYRFGWDGKFDLNVCDPFSPDAVRYREEMMRTPAALKYPSGASASHNEDFEKALELSKKSEEETSPNTTAKPILHVVKGKYFRNPSLSLDIETDGPNFSSANTQWFWKDDTGKWNPYCRETNAKLNKCYKRNPKSTAVVNVQNQTYRVVMAKNMQINLATRETFDVKLVKKEFSS</sequence>
<proteinExistence type="predicted"/>
<dbReference type="InterPro" id="IPR037197">
    <property type="entry name" value="WWE_dom_sf"/>
</dbReference>
<dbReference type="InterPro" id="IPR010606">
    <property type="entry name" value="Mib_Herc2"/>
</dbReference>
<dbReference type="PROSITE" id="PS50234">
    <property type="entry name" value="VWFA"/>
    <property type="match status" value="1"/>
</dbReference>
<dbReference type="GO" id="GO:0016567">
    <property type="term" value="P:protein ubiquitination"/>
    <property type="evidence" value="ECO:0007669"/>
    <property type="project" value="InterPro"/>
</dbReference>
<dbReference type="SUPFAM" id="SSF117839">
    <property type="entry name" value="WWE domain"/>
    <property type="match status" value="1"/>
</dbReference>
<feature type="domain" description="MIB/HERC2" evidence="4">
    <location>
        <begin position="355"/>
        <end position="426"/>
    </location>
</feature>
<dbReference type="PROSITE" id="PS51416">
    <property type="entry name" value="MIB_HERC2"/>
    <property type="match status" value="2"/>
</dbReference>
<evidence type="ECO:0000259" key="3">
    <source>
        <dbReference type="PROSITE" id="PS50918"/>
    </source>
</evidence>
<dbReference type="Pfam" id="PF02825">
    <property type="entry name" value="WWE"/>
    <property type="match status" value="1"/>
</dbReference>
<feature type="domain" description="VWFA" evidence="2">
    <location>
        <begin position="20"/>
        <end position="218"/>
    </location>
</feature>
<reference evidence="5" key="1">
    <citation type="submission" date="2022-08" db="UniProtKB">
        <authorList>
            <consortium name="EnsemblMetazoa"/>
        </authorList>
    </citation>
    <scope>IDENTIFICATION</scope>
    <source>
        <strain evidence="5">05x7-T-G4-1.051#20</strain>
    </source>
</reference>
<dbReference type="PANTHER" id="PTHR24202:SF4">
    <property type="entry name" value="E3 UBIQUITIN-PROTEIN LIGASE MIB2-RELATED"/>
    <property type="match status" value="1"/>
</dbReference>
<dbReference type="GO" id="GO:0004842">
    <property type="term" value="F:ubiquitin-protein transferase activity"/>
    <property type="evidence" value="ECO:0007669"/>
    <property type="project" value="InterPro"/>
</dbReference>
<dbReference type="EnsemblMetazoa" id="G13568.2">
    <property type="protein sequence ID" value="G13568.2:cds"/>
    <property type="gene ID" value="G13568"/>
</dbReference>
<evidence type="ECO:0000313" key="6">
    <source>
        <dbReference type="Proteomes" id="UP000005408"/>
    </source>
</evidence>
<dbReference type="InterPro" id="IPR004170">
    <property type="entry name" value="WWE_dom"/>
</dbReference>
<dbReference type="Proteomes" id="UP000005408">
    <property type="component" value="Unassembled WGS sequence"/>
</dbReference>
<feature type="region of interest" description="Disordered" evidence="1">
    <location>
        <begin position="448"/>
        <end position="476"/>
    </location>
</feature>
<evidence type="ECO:0000259" key="2">
    <source>
        <dbReference type="PROSITE" id="PS50234"/>
    </source>
</evidence>
<dbReference type="Gene3D" id="3.30.720.50">
    <property type="match status" value="1"/>
</dbReference>
<dbReference type="Pfam" id="PF06701">
    <property type="entry name" value="MIB_HERC2"/>
    <property type="match status" value="1"/>
</dbReference>
<feature type="compositionally biased region" description="Basic and acidic residues" evidence="1">
    <location>
        <begin position="454"/>
        <end position="470"/>
    </location>
</feature>
<dbReference type="SUPFAM" id="SSF53300">
    <property type="entry name" value="vWA-like"/>
    <property type="match status" value="1"/>
</dbReference>
<dbReference type="InterPro" id="IPR037252">
    <property type="entry name" value="Mib_Herc2_sf"/>
</dbReference>
<dbReference type="Gene3D" id="2.30.30.40">
    <property type="entry name" value="SH3 Domains"/>
    <property type="match status" value="2"/>
</dbReference>
<organism evidence="5 6">
    <name type="scientific">Magallana gigas</name>
    <name type="common">Pacific oyster</name>
    <name type="synonym">Crassostrea gigas</name>
    <dbReference type="NCBI Taxonomy" id="29159"/>
    <lineage>
        <taxon>Eukaryota</taxon>
        <taxon>Metazoa</taxon>
        <taxon>Spiralia</taxon>
        <taxon>Lophotrochozoa</taxon>
        <taxon>Mollusca</taxon>
        <taxon>Bivalvia</taxon>
        <taxon>Autobranchia</taxon>
        <taxon>Pteriomorphia</taxon>
        <taxon>Ostreida</taxon>
        <taxon>Ostreoidea</taxon>
        <taxon>Ostreidae</taxon>
        <taxon>Magallana</taxon>
    </lineage>
</organism>